<dbReference type="RefSeq" id="WP_259435710.1">
    <property type="nucleotide sequence ID" value="NZ_CP103866.1"/>
</dbReference>
<reference evidence="2" key="1">
    <citation type="submission" date="2022-08" db="EMBL/GenBank/DDBJ databases">
        <title>The complete genome sequence of the thermophilic bacterium Laceyella sacchari FBKL4.010 reveals the basis for tetramethylpyrazine biosynthesis in Moutai-flavor Daqu.</title>
        <authorList>
            <person name="Li D."/>
            <person name="Huang W."/>
            <person name="Wang C."/>
            <person name="Qiu S."/>
        </authorList>
    </citation>
    <scope>NUCLEOTIDE SEQUENCE</scope>
    <source>
        <strain evidence="2">FBKL4.014</strain>
    </source>
</reference>
<accession>A0ABY5U3I7</accession>
<proteinExistence type="predicted"/>
<name>A0ABY5U3I7_LACSH</name>
<keyword evidence="3" id="KW-1185">Reference proteome</keyword>
<dbReference type="Proteomes" id="UP001058650">
    <property type="component" value="Chromosome"/>
</dbReference>
<sequence>MRNKERNGLKVDEARQEVTTPPKKLPSLGAHSLKQAFVIKEILDRPRALRPYRRFGLFR</sequence>
<feature type="compositionally biased region" description="Basic and acidic residues" evidence="1">
    <location>
        <begin position="1"/>
        <end position="16"/>
    </location>
</feature>
<feature type="region of interest" description="Disordered" evidence="1">
    <location>
        <begin position="1"/>
        <end position="27"/>
    </location>
</feature>
<protein>
    <submittedName>
        <fullName evidence="2">Uncharacterized protein</fullName>
    </submittedName>
</protein>
<evidence type="ECO:0000313" key="2">
    <source>
        <dbReference type="EMBL" id="UWE02837.1"/>
    </source>
</evidence>
<evidence type="ECO:0000313" key="3">
    <source>
        <dbReference type="Proteomes" id="UP001058650"/>
    </source>
</evidence>
<gene>
    <name evidence="2" type="ORF">NYR52_11940</name>
</gene>
<evidence type="ECO:0000256" key="1">
    <source>
        <dbReference type="SAM" id="MobiDB-lite"/>
    </source>
</evidence>
<dbReference type="EMBL" id="CP103866">
    <property type="protein sequence ID" value="UWE02837.1"/>
    <property type="molecule type" value="Genomic_DNA"/>
</dbReference>
<organism evidence="2 3">
    <name type="scientific">Laceyella sacchari</name>
    <name type="common">Thermoactinomyces thalpophilus</name>
    <dbReference type="NCBI Taxonomy" id="37482"/>
    <lineage>
        <taxon>Bacteria</taxon>
        <taxon>Bacillati</taxon>
        <taxon>Bacillota</taxon>
        <taxon>Bacilli</taxon>
        <taxon>Bacillales</taxon>
        <taxon>Thermoactinomycetaceae</taxon>
        <taxon>Laceyella</taxon>
    </lineage>
</organism>